<sequence>MENAGLIAGLKKEITTTVTDDMLASHFQNGFLDVFATPAMITLMEKAALLCAQEHLEDGYTTVGSKVEISHIAPSPKGMEVRAVAELIDIQDRKLIFRVEAYDRFEKIGEGIHERFVVNAERFLQKTYQKAR</sequence>
<dbReference type="PIRSF" id="PIRSF014972">
    <property type="entry name" value="FlK"/>
    <property type="match status" value="1"/>
</dbReference>
<dbReference type="SUPFAM" id="SSF54637">
    <property type="entry name" value="Thioesterase/thiol ester dehydrase-isomerase"/>
    <property type="match status" value="1"/>
</dbReference>
<proteinExistence type="predicted"/>
<dbReference type="InterPro" id="IPR054485">
    <property type="entry name" value="FlK-like_dom"/>
</dbReference>
<feature type="domain" description="Fluoroacetyl-CoA-specific thioesterase-like" evidence="1">
    <location>
        <begin position="18"/>
        <end position="121"/>
    </location>
</feature>
<dbReference type="EMBL" id="CP113865">
    <property type="protein sequence ID" value="WAM33501.1"/>
    <property type="molecule type" value="Genomic_DNA"/>
</dbReference>
<evidence type="ECO:0000313" key="2">
    <source>
        <dbReference type="EMBL" id="WAM33501.1"/>
    </source>
</evidence>
<dbReference type="Proteomes" id="UP001164909">
    <property type="component" value="Chromosome"/>
</dbReference>
<dbReference type="PANTHER" id="PTHR36934">
    <property type="entry name" value="BLR0278 PROTEIN"/>
    <property type="match status" value="1"/>
</dbReference>
<dbReference type="InterPro" id="IPR029069">
    <property type="entry name" value="HotDog_dom_sf"/>
</dbReference>
<reference evidence="2" key="1">
    <citation type="submission" date="2022-12" db="EMBL/GenBank/DDBJ databases">
        <authorList>
            <person name="Bing R.G."/>
            <person name="Willard D.J."/>
            <person name="Manesh M.J.H."/>
            <person name="Laemthong T."/>
            <person name="Crosby J.R."/>
            <person name="Kelly R.M."/>
        </authorList>
    </citation>
    <scope>NUCLEOTIDE SEQUENCE</scope>
    <source>
        <strain evidence="2">DSM 8990</strain>
    </source>
</reference>
<evidence type="ECO:0000313" key="3">
    <source>
        <dbReference type="Proteomes" id="UP001164909"/>
    </source>
</evidence>
<keyword evidence="3" id="KW-1185">Reference proteome</keyword>
<protein>
    <submittedName>
        <fullName evidence="2">Thioesterase family protein</fullName>
    </submittedName>
</protein>
<dbReference type="Gene3D" id="3.10.129.10">
    <property type="entry name" value="Hotdog Thioesterase"/>
    <property type="match status" value="1"/>
</dbReference>
<dbReference type="Pfam" id="PF22636">
    <property type="entry name" value="FlK"/>
    <property type="match status" value="1"/>
</dbReference>
<gene>
    <name evidence="2" type="ORF">OTK00_002007</name>
</gene>
<dbReference type="PANTHER" id="PTHR36934:SF1">
    <property type="entry name" value="THIOESTERASE DOMAIN-CONTAINING PROTEIN"/>
    <property type="match status" value="1"/>
</dbReference>
<name>A0ABY7BPP2_9FIRM</name>
<accession>A0ABY7BPP2</accession>
<dbReference type="InterPro" id="IPR025540">
    <property type="entry name" value="FlK"/>
</dbReference>
<evidence type="ECO:0000259" key="1">
    <source>
        <dbReference type="Pfam" id="PF22636"/>
    </source>
</evidence>
<organism evidence="2 3">
    <name type="scientific">Caldicellulosiruptor morganii</name>
    <dbReference type="NCBI Taxonomy" id="1387555"/>
    <lineage>
        <taxon>Bacteria</taxon>
        <taxon>Bacillati</taxon>
        <taxon>Bacillota</taxon>
        <taxon>Bacillota incertae sedis</taxon>
        <taxon>Caldicellulosiruptorales</taxon>
        <taxon>Caldicellulosiruptoraceae</taxon>
        <taxon>Caldicellulosiruptor</taxon>
    </lineage>
</organism>